<dbReference type="AlphaFoldDB" id="A0A9W6PSK3"/>
<organism evidence="16 17">
    <name type="scientific">Actinomadura rubrobrunea</name>
    <dbReference type="NCBI Taxonomy" id="115335"/>
    <lineage>
        <taxon>Bacteria</taxon>
        <taxon>Bacillati</taxon>
        <taxon>Actinomycetota</taxon>
        <taxon>Actinomycetes</taxon>
        <taxon>Streptosporangiales</taxon>
        <taxon>Thermomonosporaceae</taxon>
        <taxon>Actinomadura</taxon>
    </lineage>
</organism>
<sequence length="520" mass="56211">MRLDRVRIAADQSLPSRRRGPRPVSRGAAALTAAALAGTLTACLGGSGDREPGGRIPAPPEAAAPQQHTIGDPYVPGDGNAGYDVQHYDLTLAVTPGGVAELDGTAEITAVALQRLPSFNLDLSGLRVSRITVNGAPARQRRDGDELIVSPSRPVEKGARFTVRVRYSGTPRPVSDPVLGRYGWIRTPDGVFVACQPSGARTWFPANDHPSDKATFDFEITVPDGLTAIANGEPGAPPDRVGGSTGSDGAPGGGGSPGVSPISARRSTTATWRVKEPMATYLATVTVGRFEVKRDRTPGGVTNISAVDPSVPTADLERFHAKNAEITDEWARRFGPYPFSSTGGLVDNAQVGFALETQTRPVYGSYGLDDTLLAHELAHQWFGNSVSVARWKDIWLNEGFATYAEWMWAEKAGGQSVQSKFDELYADADSRELWDVPPGNPGRARMFGRSVYDRGGMTLHALRTKVGDDTFFTILKTWTKERRHSSATTEQFIEVAERVSGRQLDSFFDDWLYKRGRPSR</sequence>
<dbReference type="InterPro" id="IPR001930">
    <property type="entry name" value="Peptidase_M1"/>
</dbReference>
<evidence type="ECO:0000256" key="11">
    <source>
        <dbReference type="ARBA" id="ARBA00029811"/>
    </source>
</evidence>
<feature type="region of interest" description="Disordered" evidence="13">
    <location>
        <begin position="44"/>
        <end position="78"/>
    </location>
</feature>
<evidence type="ECO:0000256" key="9">
    <source>
        <dbReference type="ARBA" id="ARBA00022833"/>
    </source>
</evidence>
<evidence type="ECO:0000256" key="2">
    <source>
        <dbReference type="ARBA" id="ARBA00001947"/>
    </source>
</evidence>
<feature type="region of interest" description="Disordered" evidence="13">
    <location>
        <begin position="227"/>
        <end position="269"/>
    </location>
</feature>
<dbReference type="GO" id="GO:0008270">
    <property type="term" value="F:zinc ion binding"/>
    <property type="evidence" value="ECO:0007669"/>
    <property type="project" value="InterPro"/>
</dbReference>
<dbReference type="Gene3D" id="1.10.390.10">
    <property type="entry name" value="Neutral Protease Domain 2"/>
    <property type="match status" value="1"/>
</dbReference>
<feature type="compositionally biased region" description="Gly residues" evidence="13">
    <location>
        <begin position="243"/>
        <end position="257"/>
    </location>
</feature>
<name>A0A9W6PSK3_9ACTN</name>
<evidence type="ECO:0000256" key="5">
    <source>
        <dbReference type="ARBA" id="ARBA00015611"/>
    </source>
</evidence>
<evidence type="ECO:0000256" key="3">
    <source>
        <dbReference type="ARBA" id="ARBA00010136"/>
    </source>
</evidence>
<dbReference type="Gene3D" id="2.60.40.1730">
    <property type="entry name" value="tricorn interacting facor f3 domain"/>
    <property type="match status" value="1"/>
</dbReference>
<evidence type="ECO:0000256" key="4">
    <source>
        <dbReference type="ARBA" id="ARBA00012564"/>
    </source>
</evidence>
<feature type="domain" description="Aminopeptidase N-like N-terminal" evidence="15">
    <location>
        <begin position="86"/>
        <end position="233"/>
    </location>
</feature>
<evidence type="ECO:0000259" key="14">
    <source>
        <dbReference type="Pfam" id="PF01433"/>
    </source>
</evidence>
<evidence type="ECO:0000256" key="13">
    <source>
        <dbReference type="SAM" id="MobiDB-lite"/>
    </source>
</evidence>
<keyword evidence="17" id="KW-1185">Reference proteome</keyword>
<evidence type="ECO:0000259" key="15">
    <source>
        <dbReference type="Pfam" id="PF17900"/>
    </source>
</evidence>
<evidence type="ECO:0000256" key="10">
    <source>
        <dbReference type="ARBA" id="ARBA00023049"/>
    </source>
</evidence>
<accession>A0A9W6PSK3</accession>
<dbReference type="InterPro" id="IPR045357">
    <property type="entry name" value="Aminopeptidase_N-like_N"/>
</dbReference>
<comment type="caution">
    <text evidence="16">The sequence shown here is derived from an EMBL/GenBank/DDBJ whole genome shotgun (WGS) entry which is preliminary data.</text>
</comment>
<gene>
    <name evidence="16" type="ORF">Arub01_03560</name>
</gene>
<dbReference type="GO" id="GO:0008237">
    <property type="term" value="F:metallopeptidase activity"/>
    <property type="evidence" value="ECO:0007669"/>
    <property type="project" value="UniProtKB-KW"/>
</dbReference>
<proteinExistence type="inferred from homology"/>
<dbReference type="RefSeq" id="WP_227022951.1">
    <property type="nucleotide sequence ID" value="NZ_BSRZ01000001.1"/>
</dbReference>
<dbReference type="GO" id="GO:0006508">
    <property type="term" value="P:proteolysis"/>
    <property type="evidence" value="ECO:0007669"/>
    <property type="project" value="UniProtKB-KW"/>
</dbReference>
<feature type="domain" description="Peptidase M1 membrane alanine aminopeptidase" evidence="14">
    <location>
        <begin position="371"/>
        <end position="511"/>
    </location>
</feature>
<evidence type="ECO:0000256" key="8">
    <source>
        <dbReference type="ARBA" id="ARBA00022801"/>
    </source>
</evidence>
<evidence type="ECO:0000256" key="12">
    <source>
        <dbReference type="ARBA" id="ARBA00031533"/>
    </source>
</evidence>
<dbReference type="InterPro" id="IPR050344">
    <property type="entry name" value="Peptidase_M1_aminopeptidases"/>
</dbReference>
<protein>
    <recommendedName>
        <fullName evidence="5">Aminopeptidase N</fullName>
        <ecNumber evidence="4">3.4.11.2</ecNumber>
    </recommendedName>
    <alternativeName>
        <fullName evidence="11">Alanine aminopeptidase</fullName>
    </alternativeName>
    <alternativeName>
        <fullName evidence="12">Lysyl aminopeptidase</fullName>
    </alternativeName>
</protein>
<dbReference type="SUPFAM" id="SSF63737">
    <property type="entry name" value="Leukotriene A4 hydrolase N-terminal domain"/>
    <property type="match status" value="1"/>
</dbReference>
<dbReference type="Pfam" id="PF17900">
    <property type="entry name" value="Peptidase_M1_N"/>
    <property type="match status" value="1"/>
</dbReference>
<dbReference type="EC" id="3.4.11.2" evidence="4"/>
<keyword evidence="10" id="KW-0482">Metalloprotease</keyword>
<dbReference type="InterPro" id="IPR014782">
    <property type="entry name" value="Peptidase_M1_dom"/>
</dbReference>
<dbReference type="PANTHER" id="PTHR11533">
    <property type="entry name" value="PROTEASE M1 ZINC METALLOPROTEASE"/>
    <property type="match status" value="1"/>
</dbReference>
<dbReference type="GO" id="GO:0016285">
    <property type="term" value="F:alanyl aminopeptidase activity"/>
    <property type="evidence" value="ECO:0007669"/>
    <property type="project" value="UniProtKB-EC"/>
</dbReference>
<dbReference type="PRINTS" id="PR00756">
    <property type="entry name" value="ALADIPTASE"/>
</dbReference>
<dbReference type="CDD" id="cd09603">
    <property type="entry name" value="M1_APN_like"/>
    <property type="match status" value="1"/>
</dbReference>
<evidence type="ECO:0000256" key="6">
    <source>
        <dbReference type="ARBA" id="ARBA00022670"/>
    </source>
</evidence>
<keyword evidence="7" id="KW-0479">Metal-binding</keyword>
<evidence type="ECO:0000313" key="17">
    <source>
        <dbReference type="Proteomes" id="UP001165124"/>
    </source>
</evidence>
<comment type="catalytic activity">
    <reaction evidence="1">
        <text>Release of an N-terminal amino acid, Xaa-|-Yaa- from a peptide, amide or arylamide. Xaa is preferably Ala, but may be most amino acids including Pro (slow action). When a terminal hydrophobic residue is followed by a prolyl residue, the two may be released as an intact Xaa-Pro dipeptide.</text>
        <dbReference type="EC" id="3.4.11.2"/>
    </reaction>
</comment>
<comment type="similarity">
    <text evidence="3">Belongs to the peptidase M1 family.</text>
</comment>
<keyword evidence="8" id="KW-0378">Hydrolase</keyword>
<reference evidence="16" key="1">
    <citation type="submission" date="2023-02" db="EMBL/GenBank/DDBJ databases">
        <title>Actinomadura rubrobrunea NBRC 14622.</title>
        <authorList>
            <person name="Ichikawa N."/>
            <person name="Sato H."/>
            <person name="Tonouchi N."/>
        </authorList>
    </citation>
    <scope>NUCLEOTIDE SEQUENCE</scope>
    <source>
        <strain evidence="16">NBRC 14622</strain>
    </source>
</reference>
<dbReference type="Proteomes" id="UP001165124">
    <property type="component" value="Unassembled WGS sequence"/>
</dbReference>
<dbReference type="Pfam" id="PF01433">
    <property type="entry name" value="Peptidase_M1"/>
    <property type="match status" value="1"/>
</dbReference>
<evidence type="ECO:0000313" key="16">
    <source>
        <dbReference type="EMBL" id="GLW62112.1"/>
    </source>
</evidence>
<evidence type="ECO:0000256" key="7">
    <source>
        <dbReference type="ARBA" id="ARBA00022723"/>
    </source>
</evidence>
<dbReference type="InterPro" id="IPR027268">
    <property type="entry name" value="Peptidase_M4/M1_CTD_sf"/>
</dbReference>
<dbReference type="SUPFAM" id="SSF55486">
    <property type="entry name" value="Metalloproteases ('zincins'), catalytic domain"/>
    <property type="match status" value="1"/>
</dbReference>
<dbReference type="InterPro" id="IPR042097">
    <property type="entry name" value="Aminopeptidase_N-like_N_sf"/>
</dbReference>
<keyword evidence="9" id="KW-0862">Zinc</keyword>
<dbReference type="EMBL" id="BSRZ01000001">
    <property type="protein sequence ID" value="GLW62112.1"/>
    <property type="molecule type" value="Genomic_DNA"/>
</dbReference>
<dbReference type="PANTHER" id="PTHR11533:SF297">
    <property type="entry name" value="AMINOPEPTIDASE N"/>
    <property type="match status" value="1"/>
</dbReference>
<keyword evidence="6" id="KW-0645">Protease</keyword>
<comment type="cofactor">
    <cofactor evidence="2">
        <name>Zn(2+)</name>
        <dbReference type="ChEBI" id="CHEBI:29105"/>
    </cofactor>
</comment>
<evidence type="ECO:0000256" key="1">
    <source>
        <dbReference type="ARBA" id="ARBA00000098"/>
    </source>
</evidence>